<organism evidence="8 9">
    <name type="scientific">Pseudooceanicola albus</name>
    <dbReference type="NCBI Taxonomy" id="2692189"/>
    <lineage>
        <taxon>Bacteria</taxon>
        <taxon>Pseudomonadati</taxon>
        <taxon>Pseudomonadota</taxon>
        <taxon>Alphaproteobacteria</taxon>
        <taxon>Rhodobacterales</taxon>
        <taxon>Paracoccaceae</taxon>
        <taxon>Pseudooceanicola</taxon>
    </lineage>
</organism>
<dbReference type="EMBL" id="WUMU01000017">
    <property type="protein sequence ID" value="MXN19168.1"/>
    <property type="molecule type" value="Genomic_DNA"/>
</dbReference>
<keyword evidence="2" id="KW-1003">Cell membrane</keyword>
<evidence type="ECO:0000256" key="2">
    <source>
        <dbReference type="ARBA" id="ARBA00022475"/>
    </source>
</evidence>
<dbReference type="GO" id="GO:0005886">
    <property type="term" value="C:plasma membrane"/>
    <property type="evidence" value="ECO:0007669"/>
    <property type="project" value="UniProtKB-SubCell"/>
</dbReference>
<evidence type="ECO:0000256" key="3">
    <source>
        <dbReference type="ARBA" id="ARBA00022692"/>
    </source>
</evidence>
<comment type="caution">
    <text evidence="8">The sequence shown here is derived from an EMBL/GenBank/DDBJ whole genome shotgun (WGS) entry which is preliminary data.</text>
</comment>
<feature type="transmembrane region" description="Helical" evidence="6">
    <location>
        <begin position="105"/>
        <end position="124"/>
    </location>
</feature>
<keyword evidence="9" id="KW-1185">Reference proteome</keyword>
<proteinExistence type="predicted"/>
<gene>
    <name evidence="8" type="ORF">GR170_15100</name>
</gene>
<feature type="domain" description="VTT" evidence="7">
    <location>
        <begin position="39"/>
        <end position="151"/>
    </location>
</feature>
<dbReference type="RefSeq" id="WP_160895296.1">
    <property type="nucleotide sequence ID" value="NZ_WUMU01000017.1"/>
</dbReference>
<feature type="transmembrane region" description="Helical" evidence="6">
    <location>
        <begin position="45"/>
        <end position="66"/>
    </location>
</feature>
<evidence type="ECO:0000256" key="1">
    <source>
        <dbReference type="ARBA" id="ARBA00004651"/>
    </source>
</evidence>
<evidence type="ECO:0000256" key="5">
    <source>
        <dbReference type="ARBA" id="ARBA00023136"/>
    </source>
</evidence>
<accession>A0A6L7G6M5</accession>
<evidence type="ECO:0000256" key="6">
    <source>
        <dbReference type="SAM" id="Phobius"/>
    </source>
</evidence>
<evidence type="ECO:0000313" key="8">
    <source>
        <dbReference type="EMBL" id="MXN19168.1"/>
    </source>
</evidence>
<keyword evidence="3 6" id="KW-0812">Transmembrane</keyword>
<feature type="transmembrane region" description="Helical" evidence="6">
    <location>
        <begin position="163"/>
        <end position="184"/>
    </location>
</feature>
<dbReference type="InterPro" id="IPR032816">
    <property type="entry name" value="VTT_dom"/>
</dbReference>
<comment type="subcellular location">
    <subcellularLocation>
        <location evidence="1">Cell membrane</location>
        <topology evidence="1">Multi-pass membrane protein</topology>
    </subcellularLocation>
</comment>
<keyword evidence="5 6" id="KW-0472">Membrane</keyword>
<sequence>MFGLESIVALMSAKGLWIVAPIAVIEGPIVTVIAAWLASRGVFDPVSLTLVVIAADLFGDGLMYALGRWGLGHVPPKLRLKFGLNRARLTQLAKHFEVKGGRTLIIGKITHSAGFLVLVSAGLAKMPVAQFLWYNLIATVPKSLAFVVLGYTLGSAYTKIDGWIGKGSLIMAGVLGVVAITWVIRRGMHRKCN</sequence>
<feature type="transmembrane region" description="Helical" evidence="6">
    <location>
        <begin position="15"/>
        <end position="38"/>
    </location>
</feature>
<dbReference type="PANTHER" id="PTHR42709:SF6">
    <property type="entry name" value="UNDECAPRENYL PHOSPHATE TRANSPORTER A"/>
    <property type="match status" value="1"/>
</dbReference>
<keyword evidence="4 6" id="KW-1133">Transmembrane helix</keyword>
<dbReference type="Proteomes" id="UP000477911">
    <property type="component" value="Unassembled WGS sequence"/>
</dbReference>
<dbReference type="InterPro" id="IPR051311">
    <property type="entry name" value="DedA_domain"/>
</dbReference>
<feature type="transmembrane region" description="Helical" evidence="6">
    <location>
        <begin position="131"/>
        <end position="151"/>
    </location>
</feature>
<name>A0A6L7G6M5_9RHOB</name>
<dbReference type="AlphaFoldDB" id="A0A6L7G6M5"/>
<evidence type="ECO:0000259" key="7">
    <source>
        <dbReference type="Pfam" id="PF09335"/>
    </source>
</evidence>
<reference evidence="8 9" key="1">
    <citation type="submission" date="2019-12" db="EMBL/GenBank/DDBJ databases">
        <authorList>
            <person name="Li M."/>
        </authorList>
    </citation>
    <scope>NUCLEOTIDE SEQUENCE [LARGE SCALE GENOMIC DNA]</scope>
    <source>
        <strain evidence="8 9">GBMRC 2024</strain>
    </source>
</reference>
<protein>
    <recommendedName>
        <fullName evidence="7">VTT domain-containing protein</fullName>
    </recommendedName>
</protein>
<evidence type="ECO:0000313" key="9">
    <source>
        <dbReference type="Proteomes" id="UP000477911"/>
    </source>
</evidence>
<evidence type="ECO:0000256" key="4">
    <source>
        <dbReference type="ARBA" id="ARBA00022989"/>
    </source>
</evidence>
<dbReference type="Pfam" id="PF09335">
    <property type="entry name" value="VTT_dom"/>
    <property type="match status" value="1"/>
</dbReference>
<dbReference type="PANTHER" id="PTHR42709">
    <property type="entry name" value="ALKALINE PHOSPHATASE LIKE PROTEIN"/>
    <property type="match status" value="1"/>
</dbReference>